<dbReference type="EMBL" id="JAJJMB010006035">
    <property type="protein sequence ID" value="KAI3936234.1"/>
    <property type="molecule type" value="Genomic_DNA"/>
</dbReference>
<dbReference type="Proteomes" id="UP001202328">
    <property type="component" value="Unassembled WGS sequence"/>
</dbReference>
<gene>
    <name evidence="4" type="ORF">MKW98_026414</name>
</gene>
<feature type="domain" description="Thioredoxin" evidence="3">
    <location>
        <begin position="58"/>
        <end position="106"/>
    </location>
</feature>
<evidence type="ECO:0000256" key="1">
    <source>
        <dbReference type="ARBA" id="ARBA00008987"/>
    </source>
</evidence>
<protein>
    <recommendedName>
        <fullName evidence="3">Thioredoxin domain-containing protein</fullName>
    </recommendedName>
</protein>
<evidence type="ECO:0000313" key="5">
    <source>
        <dbReference type="Proteomes" id="UP001202328"/>
    </source>
</evidence>
<dbReference type="InterPro" id="IPR036249">
    <property type="entry name" value="Thioredoxin-like_sf"/>
</dbReference>
<dbReference type="PANTHER" id="PTHR43601:SF32">
    <property type="entry name" value="THIOREDOXIN-LIKE 2-2, CHLOROPLASTIC"/>
    <property type="match status" value="1"/>
</dbReference>
<dbReference type="GO" id="GO:0009507">
    <property type="term" value="C:chloroplast"/>
    <property type="evidence" value="ECO:0007669"/>
    <property type="project" value="UniProtKB-ARBA"/>
</dbReference>
<dbReference type="CDD" id="cd02947">
    <property type="entry name" value="TRX_family"/>
    <property type="match status" value="1"/>
</dbReference>
<comment type="similarity">
    <text evidence="1">Belongs to the thioredoxin family.</text>
</comment>
<dbReference type="Pfam" id="PF00085">
    <property type="entry name" value="Thioredoxin"/>
    <property type="match status" value="1"/>
</dbReference>
<evidence type="ECO:0000256" key="2">
    <source>
        <dbReference type="ARBA" id="ARBA00023284"/>
    </source>
</evidence>
<dbReference type="AlphaFoldDB" id="A0AAD4T5E8"/>
<evidence type="ECO:0000313" key="4">
    <source>
        <dbReference type="EMBL" id="KAI3936234.1"/>
    </source>
</evidence>
<name>A0AAD4T5E8_9MAGN</name>
<sequence>MEENTEDVISQSNSSLHSSSFKVFRSLVLGVGRRITFIKEFRVSYKFWYDSCTTFSFCRIAQEHKDIVFLKVDFDNNKPMCKSLNVKVLPFFHFYRGADGLLESFSCSLAKFQKLKDVIAKHNTARCSIGPPIGVGEITFLESSPSAPNDEAAEASSR</sequence>
<dbReference type="SUPFAM" id="SSF52833">
    <property type="entry name" value="Thioredoxin-like"/>
    <property type="match status" value="1"/>
</dbReference>
<accession>A0AAD4T5E8</accession>
<dbReference type="InterPro" id="IPR013766">
    <property type="entry name" value="Thioredoxin_domain"/>
</dbReference>
<comment type="caution">
    <text evidence="4">The sequence shown here is derived from an EMBL/GenBank/DDBJ whole genome shotgun (WGS) entry which is preliminary data.</text>
</comment>
<dbReference type="Gene3D" id="3.40.30.10">
    <property type="entry name" value="Glutaredoxin"/>
    <property type="match status" value="1"/>
</dbReference>
<evidence type="ECO:0000259" key="3">
    <source>
        <dbReference type="Pfam" id="PF00085"/>
    </source>
</evidence>
<dbReference type="GO" id="GO:0045454">
    <property type="term" value="P:cell redox homeostasis"/>
    <property type="evidence" value="ECO:0007669"/>
    <property type="project" value="TreeGrafter"/>
</dbReference>
<reference evidence="4" key="1">
    <citation type="submission" date="2022-04" db="EMBL/GenBank/DDBJ databases">
        <title>A functionally conserved STORR gene fusion in Papaver species that diverged 16.8 million years ago.</title>
        <authorList>
            <person name="Catania T."/>
        </authorList>
    </citation>
    <scope>NUCLEOTIDE SEQUENCE</scope>
    <source>
        <strain evidence="4">S-188037</strain>
    </source>
</reference>
<proteinExistence type="inferred from homology"/>
<keyword evidence="5" id="KW-1185">Reference proteome</keyword>
<keyword evidence="2" id="KW-0676">Redox-active center</keyword>
<organism evidence="4 5">
    <name type="scientific">Papaver atlanticum</name>
    <dbReference type="NCBI Taxonomy" id="357466"/>
    <lineage>
        <taxon>Eukaryota</taxon>
        <taxon>Viridiplantae</taxon>
        <taxon>Streptophyta</taxon>
        <taxon>Embryophyta</taxon>
        <taxon>Tracheophyta</taxon>
        <taxon>Spermatophyta</taxon>
        <taxon>Magnoliopsida</taxon>
        <taxon>Ranunculales</taxon>
        <taxon>Papaveraceae</taxon>
        <taxon>Papaveroideae</taxon>
        <taxon>Papaver</taxon>
    </lineage>
</organism>
<dbReference type="PANTHER" id="PTHR43601">
    <property type="entry name" value="THIOREDOXIN, MITOCHONDRIAL"/>
    <property type="match status" value="1"/>
</dbReference>